<dbReference type="GO" id="GO:0003700">
    <property type="term" value="F:DNA-binding transcription factor activity"/>
    <property type="evidence" value="ECO:0007669"/>
    <property type="project" value="InterPro"/>
</dbReference>
<dbReference type="InterPro" id="IPR000847">
    <property type="entry name" value="LysR_HTH_N"/>
</dbReference>
<sequence length="313" mass="34255">MNFQTMEYFRAIAEQRSFTKAAEQLHVTQQTLSAHIAGVERELGARLVVRSTPLRLTHEGETFLSYARRFERGLSDLRRELGGPSTLQHGTLRVGISFTRGRTLLPGVIERFCELYPNVTVDLREDTNEALAASLAARRLDLVIGVFSGSEPLIEAHPLFDEHMVLLATRELLEGCGLDVKGLAGPLSRGDVSPLAECPFVLSPPEDISGKQGLRILERAGFRPRVKAFSRNMATLLSLALRSVGVCICPLDLLNDTGTPEQKRDLISYDLGPDASYAISYALPAGGYRWPVVDEFVRIATGHAASVEAIAQG</sequence>
<evidence type="ECO:0000259" key="5">
    <source>
        <dbReference type="PROSITE" id="PS50931"/>
    </source>
</evidence>
<evidence type="ECO:0000256" key="3">
    <source>
        <dbReference type="ARBA" id="ARBA00023125"/>
    </source>
</evidence>
<keyword evidence="4" id="KW-0804">Transcription</keyword>
<keyword evidence="7" id="KW-1185">Reference proteome</keyword>
<name>A0A3G9JYG5_9ACTN</name>
<keyword evidence="3" id="KW-0238">DNA-binding</keyword>
<dbReference type="FunFam" id="1.10.10.10:FF:000001">
    <property type="entry name" value="LysR family transcriptional regulator"/>
    <property type="match status" value="1"/>
</dbReference>
<dbReference type="GeneID" id="88849153"/>
<dbReference type="Proteomes" id="UP000273154">
    <property type="component" value="Chromosome"/>
</dbReference>
<gene>
    <name evidence="6" type="primary">lysR_1</name>
    <name evidence="6" type="ORF">Pcatena_10200</name>
</gene>
<evidence type="ECO:0000256" key="2">
    <source>
        <dbReference type="ARBA" id="ARBA00023015"/>
    </source>
</evidence>
<dbReference type="PANTHER" id="PTHR30419">
    <property type="entry name" value="HTH-TYPE TRANSCRIPTIONAL REGULATOR YBHD"/>
    <property type="match status" value="1"/>
</dbReference>
<dbReference type="EMBL" id="AP019367">
    <property type="protein sequence ID" value="BBH50433.1"/>
    <property type="molecule type" value="Genomic_DNA"/>
</dbReference>
<dbReference type="InterPro" id="IPR005119">
    <property type="entry name" value="LysR_subst-bd"/>
</dbReference>
<dbReference type="Gene3D" id="1.10.10.10">
    <property type="entry name" value="Winged helix-like DNA-binding domain superfamily/Winged helix DNA-binding domain"/>
    <property type="match status" value="1"/>
</dbReference>
<feature type="domain" description="HTH lysR-type" evidence="5">
    <location>
        <begin position="1"/>
        <end position="57"/>
    </location>
</feature>
<dbReference type="KEGG" id="pcat:Pcatena_10200"/>
<evidence type="ECO:0000313" key="7">
    <source>
        <dbReference type="Proteomes" id="UP000273154"/>
    </source>
</evidence>
<dbReference type="InterPro" id="IPR036388">
    <property type="entry name" value="WH-like_DNA-bd_sf"/>
</dbReference>
<dbReference type="GO" id="GO:0003677">
    <property type="term" value="F:DNA binding"/>
    <property type="evidence" value="ECO:0007669"/>
    <property type="project" value="UniProtKB-KW"/>
</dbReference>
<dbReference type="RefSeq" id="WP_172596383.1">
    <property type="nucleotide sequence ID" value="NZ_AP019367.1"/>
</dbReference>
<dbReference type="SUPFAM" id="SSF46785">
    <property type="entry name" value="Winged helix' DNA-binding domain"/>
    <property type="match status" value="1"/>
</dbReference>
<accession>A0A3G9JYG5</accession>
<dbReference type="Gene3D" id="3.40.190.290">
    <property type="match status" value="1"/>
</dbReference>
<dbReference type="InterPro" id="IPR036390">
    <property type="entry name" value="WH_DNA-bd_sf"/>
</dbReference>
<dbReference type="PRINTS" id="PR00039">
    <property type="entry name" value="HTHLYSR"/>
</dbReference>
<keyword evidence="2" id="KW-0805">Transcription regulation</keyword>
<dbReference type="Pfam" id="PF00126">
    <property type="entry name" value="HTH_1"/>
    <property type="match status" value="1"/>
</dbReference>
<proteinExistence type="inferred from homology"/>
<organism evidence="6 7">
    <name type="scientific">Parolsenella catena</name>
    <dbReference type="NCBI Taxonomy" id="2003188"/>
    <lineage>
        <taxon>Bacteria</taxon>
        <taxon>Bacillati</taxon>
        <taxon>Actinomycetota</taxon>
        <taxon>Coriobacteriia</taxon>
        <taxon>Coriobacteriales</taxon>
        <taxon>Atopobiaceae</taxon>
        <taxon>Parolsenella</taxon>
    </lineage>
</organism>
<dbReference type="GO" id="GO:0005829">
    <property type="term" value="C:cytosol"/>
    <property type="evidence" value="ECO:0007669"/>
    <property type="project" value="TreeGrafter"/>
</dbReference>
<dbReference type="PROSITE" id="PS50931">
    <property type="entry name" value="HTH_LYSR"/>
    <property type="match status" value="1"/>
</dbReference>
<dbReference type="CDD" id="cd05466">
    <property type="entry name" value="PBP2_LTTR_substrate"/>
    <property type="match status" value="1"/>
</dbReference>
<dbReference type="Pfam" id="PF03466">
    <property type="entry name" value="LysR_substrate"/>
    <property type="match status" value="1"/>
</dbReference>
<evidence type="ECO:0000256" key="4">
    <source>
        <dbReference type="ARBA" id="ARBA00023163"/>
    </source>
</evidence>
<dbReference type="AlphaFoldDB" id="A0A3G9JYG5"/>
<reference evidence="7" key="1">
    <citation type="submission" date="2018-11" db="EMBL/GenBank/DDBJ databases">
        <title>Comparative genomics of Parolsenella catena and Libanicoccus massiliensis: Reclassification of Libanicoccus massiliensis as Parolsenella massiliensis comb. nov.</title>
        <authorList>
            <person name="Sakamoto M."/>
            <person name="Ikeyama N."/>
            <person name="Murakami T."/>
            <person name="Mori H."/>
            <person name="Yuki M."/>
            <person name="Ohkuma M."/>
        </authorList>
    </citation>
    <scope>NUCLEOTIDE SEQUENCE [LARGE SCALE GENOMIC DNA]</scope>
    <source>
        <strain evidence="7">JCM 31932</strain>
    </source>
</reference>
<evidence type="ECO:0000256" key="1">
    <source>
        <dbReference type="ARBA" id="ARBA00009437"/>
    </source>
</evidence>
<dbReference type="SUPFAM" id="SSF53850">
    <property type="entry name" value="Periplasmic binding protein-like II"/>
    <property type="match status" value="1"/>
</dbReference>
<comment type="similarity">
    <text evidence="1">Belongs to the LysR transcriptional regulatory family.</text>
</comment>
<evidence type="ECO:0000313" key="6">
    <source>
        <dbReference type="EMBL" id="BBH50433.1"/>
    </source>
</evidence>
<dbReference type="InterPro" id="IPR050950">
    <property type="entry name" value="HTH-type_LysR_regulators"/>
</dbReference>
<protein>
    <submittedName>
        <fullName evidence="6">LysR family transcriptional regulator</fullName>
    </submittedName>
</protein>